<reference evidence="3" key="1">
    <citation type="journal article" date="2020" name="Mar. Drugs">
        <title>Molecular and Functional Diversity of Crustin-Like Genes in the Shrimp Litopenaeus vannamei.</title>
        <authorList>
            <person name="Li S."/>
            <person name="Lv X."/>
            <person name="Yu Y."/>
            <person name="Zhang X."/>
            <person name="Li F."/>
        </authorList>
    </citation>
    <scope>NUCLEOTIDE SEQUENCE</scope>
    <source>
        <tissue evidence="3">Epidermis</tissue>
    </source>
</reference>
<organism evidence="3">
    <name type="scientific">Penaeus vannamei</name>
    <name type="common">Whiteleg shrimp</name>
    <name type="synonym">Litopenaeus vannamei</name>
    <dbReference type="NCBI Taxonomy" id="6689"/>
    <lineage>
        <taxon>Eukaryota</taxon>
        <taxon>Metazoa</taxon>
        <taxon>Ecdysozoa</taxon>
        <taxon>Arthropoda</taxon>
        <taxon>Crustacea</taxon>
        <taxon>Multicrustacea</taxon>
        <taxon>Malacostraca</taxon>
        <taxon>Eumalacostraca</taxon>
        <taxon>Eucarida</taxon>
        <taxon>Decapoda</taxon>
        <taxon>Dendrobranchiata</taxon>
        <taxon>Penaeoidea</taxon>
        <taxon>Penaeidae</taxon>
        <taxon>Penaeus</taxon>
    </lineage>
</organism>
<dbReference type="AlphaFoldDB" id="A0A7L9R3K3"/>
<feature type="chain" id="PRO_5029655873" evidence="1">
    <location>
        <begin position="19"/>
        <end position="163"/>
    </location>
</feature>
<evidence type="ECO:0000313" key="3">
    <source>
        <dbReference type="EMBL" id="QOL09958.1"/>
    </source>
</evidence>
<feature type="domain" description="WAP" evidence="2">
    <location>
        <begin position="105"/>
        <end position="157"/>
    </location>
</feature>
<feature type="signal peptide" evidence="1">
    <location>
        <begin position="1"/>
        <end position="18"/>
    </location>
</feature>
<evidence type="ECO:0000259" key="2">
    <source>
        <dbReference type="PROSITE" id="PS51390"/>
    </source>
</evidence>
<dbReference type="OrthoDB" id="6370971at2759"/>
<dbReference type="PROSITE" id="PS51390">
    <property type="entry name" value="WAP"/>
    <property type="match status" value="1"/>
</dbReference>
<dbReference type="SUPFAM" id="SSF57256">
    <property type="entry name" value="Elafin-like"/>
    <property type="match status" value="1"/>
</dbReference>
<protein>
    <submittedName>
        <fullName evidence="3">Type IIa crustin cruIIa-4</fullName>
    </submittedName>
</protein>
<proteinExistence type="evidence at transcript level"/>
<dbReference type="Gene3D" id="4.10.75.10">
    <property type="entry name" value="Elafin-like"/>
    <property type="match status" value="1"/>
</dbReference>
<keyword evidence="1" id="KW-0732">Signal</keyword>
<dbReference type="GO" id="GO:0030414">
    <property type="term" value="F:peptidase inhibitor activity"/>
    <property type="evidence" value="ECO:0007669"/>
    <property type="project" value="InterPro"/>
</dbReference>
<gene>
    <name evidence="3" type="primary">CruIIa-4</name>
</gene>
<dbReference type="SMART" id="SM00217">
    <property type="entry name" value="WAP"/>
    <property type="match status" value="1"/>
</dbReference>
<dbReference type="InterPro" id="IPR036645">
    <property type="entry name" value="Elafin-like_sf"/>
</dbReference>
<dbReference type="Pfam" id="PF00095">
    <property type="entry name" value="WAP"/>
    <property type="match status" value="1"/>
</dbReference>
<dbReference type="GO" id="GO:0005576">
    <property type="term" value="C:extracellular region"/>
    <property type="evidence" value="ECO:0007669"/>
    <property type="project" value="InterPro"/>
</dbReference>
<accession>A0A7L9R3K3</accession>
<dbReference type="InterPro" id="IPR008197">
    <property type="entry name" value="WAP_dom"/>
</dbReference>
<dbReference type="EMBL" id="MT375573">
    <property type="protein sequence ID" value="QOL09958.1"/>
    <property type="molecule type" value="mRNA"/>
</dbReference>
<evidence type="ECO:0000256" key="1">
    <source>
        <dbReference type="SAM" id="SignalP"/>
    </source>
</evidence>
<sequence length="163" mass="16951">MKGVKVAILCCLLVAVWADADADAQRRRSQGGRRGNARFFGGGFHGGGGFLGGGFPGGGFPGGGFPGGGFPGVGGGFPSQCRYWCRTPEGQAYCCEGAQQPERPVGTKFGLCPPVRPTCPNTRFGPPQTCSNDYNCAGSDKCCFDRCLGEHVCKPPSIFGQFG</sequence>
<name>A0A7L9R3K3_PENVA</name>